<organism evidence="4 5">
    <name type="scientific">Coturnix japonica</name>
    <name type="common">Japanese quail</name>
    <name type="synonym">Coturnix coturnix japonica</name>
    <dbReference type="NCBI Taxonomy" id="93934"/>
    <lineage>
        <taxon>Eukaryota</taxon>
        <taxon>Metazoa</taxon>
        <taxon>Chordata</taxon>
        <taxon>Craniata</taxon>
        <taxon>Vertebrata</taxon>
        <taxon>Euteleostomi</taxon>
        <taxon>Archelosauria</taxon>
        <taxon>Archosauria</taxon>
        <taxon>Dinosauria</taxon>
        <taxon>Saurischia</taxon>
        <taxon>Theropoda</taxon>
        <taxon>Coelurosauria</taxon>
        <taxon>Aves</taxon>
        <taxon>Neognathae</taxon>
        <taxon>Galloanserae</taxon>
        <taxon>Galliformes</taxon>
        <taxon>Phasianidae</taxon>
        <taxon>Perdicinae</taxon>
        <taxon>Coturnix</taxon>
    </lineage>
</organism>
<feature type="region of interest" description="Disordered" evidence="1">
    <location>
        <begin position="260"/>
        <end position="282"/>
    </location>
</feature>
<feature type="compositionally biased region" description="Polar residues" evidence="1">
    <location>
        <begin position="359"/>
        <end position="368"/>
    </location>
</feature>
<feature type="domain" description="CCDC81 HU" evidence="3">
    <location>
        <begin position="122"/>
        <end position="180"/>
    </location>
</feature>
<feature type="compositionally biased region" description="Low complexity" evidence="1">
    <location>
        <begin position="674"/>
        <end position="683"/>
    </location>
</feature>
<dbReference type="InterPro" id="IPR042847">
    <property type="entry name" value="EFC12"/>
</dbReference>
<dbReference type="InterPro" id="IPR040673">
    <property type="entry name" value="CCDC81_HU_dom_2"/>
</dbReference>
<evidence type="ECO:0000259" key="3">
    <source>
        <dbReference type="Pfam" id="PF18289"/>
    </source>
</evidence>
<sequence>MVNVLELITNVETDGCNKVMFPTLQQLSSKDVTTIWDNVFQRVQRLLLLPKPQAVSIPGLGTFCIQKWQALEDGETITFQRPLFSLSQAVAQIRDFKYPLMQFPDDTEIMVLDPETIRMHTHSQQTVQDCLLETLQYFYHILTNGEDADFTLTDVGTLAIRGQQAEMTFGEDFLQQLNKSEHVAEKLFNKRWVISDKETALLPSHLGCIHLLPQFEIKEVPQLATKPLPEQKLLERKESFLCKLLRLRTITLSALFTDEMDEEEEHSDSPLPQTPGTEGKQAREIPTFPVAASHPEEDLDNLPALIQERKQFSSQLQSFGDVEKWLSNKSSKNELEKRLWKHIKTHRAERRAEELAVTDNDTPASSLPQEDIPPPCIPYPQALITLHDLLRKQKTTLVNVFKKAGMEGRNIKKADFIKIIKQTKISISEKELEDVIVFLAAPNGGKYITMEKLMECQNEWLEMKKKESKEAKGGAQTQPLKATGRSATSPPSAEGRDSGMEPTTPEVKLTPLEATPDHTELGQVHQTDHEMKDTSEACRDRTHEAVKRQEMKKDQGSPIKWAEISHLERSGQLAVEEHCFPVTTSNDMGALVNQYRSKGAVSYLNSSKLCREHDIDLNESALQKGLLHPGDKIIRRGQHLMKIRQPGGYYDIGIADKPGGYYNIGTADKPSPPSASKSSKSAAGKQGKEDFHQMNQKEKGNMMSDNRFWPGHLLDKMRLCIPEEKFNRAHPLFSCVRMTRPVYGIM</sequence>
<dbReference type="GeneTree" id="ENSGT00390000014874"/>
<dbReference type="Proteomes" id="UP000694412">
    <property type="component" value="Chromosome 25"/>
</dbReference>
<protein>
    <submittedName>
        <fullName evidence="4">Uncharacterized protein</fullName>
    </submittedName>
</protein>
<reference evidence="4" key="3">
    <citation type="submission" date="2025-09" db="UniProtKB">
        <authorList>
            <consortium name="Ensembl"/>
        </authorList>
    </citation>
    <scope>IDENTIFICATION</scope>
</reference>
<keyword evidence="5" id="KW-1185">Reference proteome</keyword>
<dbReference type="InterPro" id="IPR028034">
    <property type="entry name" value="HU-CCDC81"/>
</dbReference>
<evidence type="ECO:0000259" key="2">
    <source>
        <dbReference type="Pfam" id="PF14908"/>
    </source>
</evidence>
<feature type="compositionally biased region" description="Basic and acidic residues" evidence="1">
    <location>
        <begin position="515"/>
        <end position="555"/>
    </location>
</feature>
<dbReference type="PANTHER" id="PTHR47225">
    <property type="entry name" value="EF-HAND CALCIUM-BINDING DOMAIN-CONTAINING PROTEIN 12"/>
    <property type="match status" value="1"/>
</dbReference>
<dbReference type="Ensembl" id="ENSCJPT00005025763.1">
    <property type="protein sequence ID" value="ENSCJPP00005018525.1"/>
    <property type="gene ID" value="ENSCJPG00005015085.1"/>
</dbReference>
<feature type="domain" description="CCDC81 HU" evidence="2">
    <location>
        <begin position="18"/>
        <end position="93"/>
    </location>
</feature>
<dbReference type="Pfam" id="PF18289">
    <property type="entry name" value="HU-CCDC81_euk_2"/>
    <property type="match status" value="1"/>
</dbReference>
<reference evidence="4" key="2">
    <citation type="submission" date="2025-08" db="UniProtKB">
        <authorList>
            <consortium name="Ensembl"/>
        </authorList>
    </citation>
    <scope>IDENTIFICATION</scope>
</reference>
<feature type="compositionally biased region" description="Polar residues" evidence="1">
    <location>
        <begin position="476"/>
        <end position="491"/>
    </location>
</feature>
<evidence type="ECO:0000313" key="4">
    <source>
        <dbReference type="Ensembl" id="ENSCJPP00005018525.1"/>
    </source>
</evidence>
<feature type="region of interest" description="Disordered" evidence="1">
    <location>
        <begin position="351"/>
        <end position="373"/>
    </location>
</feature>
<dbReference type="PANTHER" id="PTHR47225:SF1">
    <property type="entry name" value="EF-HAND CALCIUM-BINDING DOMAIN-CONTAINING PROTEIN 12"/>
    <property type="match status" value="1"/>
</dbReference>
<evidence type="ECO:0000256" key="1">
    <source>
        <dbReference type="SAM" id="MobiDB-lite"/>
    </source>
</evidence>
<dbReference type="AlphaFoldDB" id="A0A8C2YDG5"/>
<dbReference type="Pfam" id="PF14908">
    <property type="entry name" value="HU-CCDC81_euk_1"/>
    <property type="match status" value="1"/>
</dbReference>
<proteinExistence type="predicted"/>
<feature type="region of interest" description="Disordered" evidence="1">
    <location>
        <begin position="465"/>
        <end position="556"/>
    </location>
</feature>
<feature type="region of interest" description="Disordered" evidence="1">
    <location>
        <begin position="665"/>
        <end position="690"/>
    </location>
</feature>
<reference evidence="4" key="1">
    <citation type="submission" date="2015-11" db="EMBL/GenBank/DDBJ databases">
        <authorList>
            <consortium name="International Coturnix japonica Genome Analysis Consortium"/>
            <person name="Warren W."/>
            <person name="Burt D.W."/>
            <person name="Antin P.B."/>
            <person name="Lanford R."/>
            <person name="Gros J."/>
            <person name="Wilson R.K."/>
        </authorList>
    </citation>
    <scope>NUCLEOTIDE SEQUENCE [LARGE SCALE GENOMIC DNA]</scope>
</reference>
<accession>A0A8C2YDG5</accession>
<evidence type="ECO:0000313" key="5">
    <source>
        <dbReference type="Proteomes" id="UP000694412"/>
    </source>
</evidence>
<name>A0A8C2YDG5_COTJA</name>